<dbReference type="InterPro" id="IPR037121">
    <property type="entry name" value="Ribosomal_bL25_C"/>
</dbReference>
<feature type="domain" description="Large ribosomal subunit protein bL25 beta" evidence="8">
    <location>
        <begin position="100"/>
        <end position="182"/>
    </location>
</feature>
<dbReference type="InterPro" id="IPR020930">
    <property type="entry name" value="Ribosomal_uL5_bac-type"/>
</dbReference>
<evidence type="ECO:0000256" key="6">
    <source>
        <dbReference type="SAM" id="MobiDB-lite"/>
    </source>
</evidence>
<dbReference type="Pfam" id="PF01386">
    <property type="entry name" value="Ribosomal_L25p"/>
    <property type="match status" value="1"/>
</dbReference>
<evidence type="ECO:0000313" key="10">
    <source>
        <dbReference type="Proteomes" id="UP000310636"/>
    </source>
</evidence>
<gene>
    <name evidence="5" type="primary">rplY</name>
    <name evidence="5" type="synonym">ctc</name>
    <name evidence="9" type="ORF">E6C55_24995</name>
</gene>
<comment type="similarity">
    <text evidence="5">Belongs to the bacterial ribosomal protein bL25 family. CTC subfamily.</text>
</comment>
<dbReference type="AlphaFoldDB" id="A0A4S4BJ79"/>
<dbReference type="NCBIfam" id="TIGR00731">
    <property type="entry name" value="bL25_bact_ctc"/>
    <property type="match status" value="1"/>
</dbReference>
<comment type="caution">
    <text evidence="9">The sequence shown here is derived from an EMBL/GenBank/DDBJ whole genome shotgun (WGS) entry which is preliminary data.</text>
</comment>
<feature type="region of interest" description="Disordered" evidence="6">
    <location>
        <begin position="1"/>
        <end position="20"/>
    </location>
</feature>
<dbReference type="RefSeq" id="WP_136372557.1">
    <property type="nucleotide sequence ID" value="NZ_SSOB01000040.1"/>
</dbReference>
<dbReference type="PANTHER" id="PTHR33284:SF1">
    <property type="entry name" value="RIBOSOMAL PROTEIN L25_GLN-TRNA SYNTHETASE, ANTI-CODON-BINDING DOMAIN-CONTAINING PROTEIN"/>
    <property type="match status" value="1"/>
</dbReference>
<keyword evidence="10" id="KW-1185">Reference proteome</keyword>
<feature type="compositionally biased region" description="Basic and acidic residues" evidence="6">
    <location>
        <begin position="199"/>
        <end position="213"/>
    </location>
</feature>
<protein>
    <recommendedName>
        <fullName evidence="5">Large ribosomal subunit protein bL25</fullName>
    </recommendedName>
    <alternativeName>
        <fullName evidence="5">General stress protein CTC</fullName>
    </alternativeName>
</protein>
<feature type="domain" description="Large ribosomal subunit protein bL25 L25" evidence="7">
    <location>
        <begin position="5"/>
        <end position="91"/>
    </location>
</feature>
<dbReference type="GO" id="GO:0003735">
    <property type="term" value="F:structural constituent of ribosome"/>
    <property type="evidence" value="ECO:0007669"/>
    <property type="project" value="InterPro"/>
</dbReference>
<dbReference type="Pfam" id="PF14693">
    <property type="entry name" value="Ribosomal_TL5_C"/>
    <property type="match status" value="1"/>
</dbReference>
<dbReference type="EMBL" id="SSOB01000040">
    <property type="protein sequence ID" value="THF74482.1"/>
    <property type="molecule type" value="Genomic_DNA"/>
</dbReference>
<evidence type="ECO:0000313" key="9">
    <source>
        <dbReference type="EMBL" id="THF74482.1"/>
    </source>
</evidence>
<sequence length="213" mass="22813">MSMTLHAEARQPSTKSALRHLRKQGKIPGVIYGKDMAGSAISLDGKEFMALLRGNARSILELEVPAQGNKSVLLSDLQRDPLSGQVLHADFRHVNLNETIQTFVRLDLQGTSAGEKEGGMLQAILHELEVECVAKNLPASISVDIGSLGIGDHITVADLKLPAGVRAVSEPEAVVVAVLAPQKERSEEELDAMDDAAEEKENHARAAAAVEKD</sequence>
<evidence type="ECO:0000259" key="7">
    <source>
        <dbReference type="Pfam" id="PF01386"/>
    </source>
</evidence>
<dbReference type="OrthoDB" id="9790002at2"/>
<dbReference type="Gene3D" id="2.170.120.20">
    <property type="entry name" value="Ribosomal protein L25, beta domain"/>
    <property type="match status" value="1"/>
</dbReference>
<dbReference type="HAMAP" id="MF_01334">
    <property type="entry name" value="Ribosomal_bL25_CTC"/>
    <property type="match status" value="1"/>
</dbReference>
<dbReference type="CDD" id="cd00495">
    <property type="entry name" value="Ribosomal_L25_TL5_CTC"/>
    <property type="match status" value="1"/>
</dbReference>
<keyword evidence="2 5" id="KW-0694">RNA-binding</keyword>
<evidence type="ECO:0000256" key="3">
    <source>
        <dbReference type="ARBA" id="ARBA00022980"/>
    </source>
</evidence>
<evidence type="ECO:0000256" key="1">
    <source>
        <dbReference type="ARBA" id="ARBA00022730"/>
    </source>
</evidence>
<evidence type="ECO:0000256" key="4">
    <source>
        <dbReference type="ARBA" id="ARBA00023274"/>
    </source>
</evidence>
<dbReference type="InterPro" id="IPR029751">
    <property type="entry name" value="Ribosomal_L25_dom"/>
</dbReference>
<comment type="function">
    <text evidence="5">This is one of the proteins that binds to the 5S RNA in the ribosome where it forms part of the central protuberance.</text>
</comment>
<evidence type="ECO:0000256" key="5">
    <source>
        <dbReference type="HAMAP-Rule" id="MF_01334"/>
    </source>
</evidence>
<dbReference type="InterPro" id="IPR020056">
    <property type="entry name" value="Rbsml_bL25/Gln-tRNA_synth_N"/>
</dbReference>
<comment type="subunit">
    <text evidence="5">Part of the 50S ribosomal subunit; part of the 5S rRNA/L5/L18/L25 subcomplex. Contacts the 5S rRNA. Binds to the 5S rRNA independently of L5 and L18.</text>
</comment>
<feature type="compositionally biased region" description="Acidic residues" evidence="6">
    <location>
        <begin position="187"/>
        <end position="198"/>
    </location>
</feature>
<keyword evidence="3 5" id="KW-0689">Ribosomal protein</keyword>
<proteinExistence type="inferred from homology"/>
<dbReference type="InterPro" id="IPR011035">
    <property type="entry name" value="Ribosomal_bL25/Gln-tRNA_synth"/>
</dbReference>
<reference evidence="9 10" key="1">
    <citation type="submission" date="2019-04" db="EMBL/GenBank/DDBJ databases">
        <title>Cohnella sp. nov. isolated from preserved vegetables.</title>
        <authorList>
            <person name="Lin S.-Y."/>
            <person name="Hung M.-H."/>
            <person name="Young C.-C."/>
        </authorList>
    </citation>
    <scope>NUCLEOTIDE SEQUENCE [LARGE SCALE GENOMIC DNA]</scope>
    <source>
        <strain evidence="9 10">CC-MHH1044</strain>
    </source>
</reference>
<accession>A0A4S4BJ79</accession>
<dbReference type="GO" id="GO:0006412">
    <property type="term" value="P:translation"/>
    <property type="evidence" value="ECO:0007669"/>
    <property type="project" value="UniProtKB-UniRule"/>
</dbReference>
<feature type="region of interest" description="Disordered" evidence="6">
    <location>
        <begin position="185"/>
        <end position="213"/>
    </location>
</feature>
<keyword evidence="1 5" id="KW-0699">rRNA-binding</keyword>
<dbReference type="InterPro" id="IPR020057">
    <property type="entry name" value="Ribosomal_bL25_b-dom"/>
</dbReference>
<dbReference type="Gene3D" id="2.40.240.10">
    <property type="entry name" value="Ribosomal Protein L25, Chain P"/>
    <property type="match status" value="1"/>
</dbReference>
<name>A0A4S4BJ79_9BACL</name>
<dbReference type="PANTHER" id="PTHR33284">
    <property type="entry name" value="RIBOSOMAL PROTEIN L25/GLN-TRNA SYNTHETASE, ANTI-CODON-BINDING DOMAIN-CONTAINING PROTEIN"/>
    <property type="match status" value="1"/>
</dbReference>
<dbReference type="GO" id="GO:0022625">
    <property type="term" value="C:cytosolic large ribosomal subunit"/>
    <property type="evidence" value="ECO:0007669"/>
    <property type="project" value="TreeGrafter"/>
</dbReference>
<dbReference type="SUPFAM" id="SSF50715">
    <property type="entry name" value="Ribosomal protein L25-like"/>
    <property type="match status" value="1"/>
</dbReference>
<dbReference type="Proteomes" id="UP000310636">
    <property type="component" value="Unassembled WGS sequence"/>
</dbReference>
<keyword evidence="4 5" id="KW-0687">Ribonucleoprotein</keyword>
<evidence type="ECO:0000259" key="8">
    <source>
        <dbReference type="Pfam" id="PF14693"/>
    </source>
</evidence>
<evidence type="ECO:0000256" key="2">
    <source>
        <dbReference type="ARBA" id="ARBA00022884"/>
    </source>
</evidence>
<organism evidence="9 10">
    <name type="scientific">Cohnella fermenti</name>
    <dbReference type="NCBI Taxonomy" id="2565925"/>
    <lineage>
        <taxon>Bacteria</taxon>
        <taxon>Bacillati</taxon>
        <taxon>Bacillota</taxon>
        <taxon>Bacilli</taxon>
        <taxon>Bacillales</taxon>
        <taxon>Paenibacillaceae</taxon>
        <taxon>Cohnella</taxon>
    </lineage>
</organism>
<dbReference type="GO" id="GO:0008097">
    <property type="term" value="F:5S rRNA binding"/>
    <property type="evidence" value="ECO:0007669"/>
    <property type="project" value="InterPro"/>
</dbReference>
<dbReference type="InterPro" id="IPR001021">
    <property type="entry name" value="Ribosomal_bL25_long"/>
</dbReference>